<dbReference type="EMBL" id="QRDW01000008">
    <property type="protein sequence ID" value="RED47996.1"/>
    <property type="molecule type" value="Genomic_DNA"/>
</dbReference>
<evidence type="ECO:0000313" key="1">
    <source>
        <dbReference type="EMBL" id="RED47996.1"/>
    </source>
</evidence>
<reference evidence="1 2" key="1">
    <citation type="submission" date="2018-07" db="EMBL/GenBank/DDBJ databases">
        <title>Genomic Encyclopedia of Type Strains, Phase III (KMG-III): the genomes of soil and plant-associated and newly described type strains.</title>
        <authorList>
            <person name="Whitman W."/>
        </authorList>
    </citation>
    <scope>NUCLEOTIDE SEQUENCE [LARGE SCALE GENOMIC DNA]</scope>
    <source>
        <strain evidence="1 2">CECT 8488</strain>
    </source>
</reference>
<proteinExistence type="predicted"/>
<keyword evidence="2" id="KW-1185">Reference proteome</keyword>
<comment type="caution">
    <text evidence="1">The sequence shown here is derived from an EMBL/GenBank/DDBJ whole genome shotgun (WGS) entry which is preliminary data.</text>
</comment>
<organism evidence="1 2">
    <name type="scientific">Aestuariispira insulae</name>
    <dbReference type="NCBI Taxonomy" id="1461337"/>
    <lineage>
        <taxon>Bacteria</taxon>
        <taxon>Pseudomonadati</taxon>
        <taxon>Pseudomonadota</taxon>
        <taxon>Alphaproteobacteria</taxon>
        <taxon>Rhodospirillales</taxon>
        <taxon>Kiloniellaceae</taxon>
        <taxon>Aestuariispira</taxon>
    </lineage>
</organism>
<accession>A0A3D9HG79</accession>
<dbReference type="Proteomes" id="UP000256845">
    <property type="component" value="Unassembled WGS sequence"/>
</dbReference>
<name>A0A3D9HG79_9PROT</name>
<evidence type="ECO:0000313" key="2">
    <source>
        <dbReference type="Proteomes" id="UP000256845"/>
    </source>
</evidence>
<dbReference type="AlphaFoldDB" id="A0A3D9HG79"/>
<dbReference type="RefSeq" id="WP_115937633.1">
    <property type="nucleotide sequence ID" value="NZ_QRDW01000008.1"/>
</dbReference>
<gene>
    <name evidence="1" type="ORF">DFP90_10813</name>
</gene>
<protein>
    <submittedName>
        <fullName evidence="1">Uncharacterized protein</fullName>
    </submittedName>
</protein>
<dbReference type="OrthoDB" id="9986002at2"/>
<sequence length="96" mass="11149">MTISRILNRLFGFRFRRTTEQVQRHLLDSLHSRGEITPHWFIDTLYPDEAPEIILSEVLQAAQILVNRGEIEARKNGIAVDPIRTDGAIFLRIKPR</sequence>